<protein>
    <recommendedName>
        <fullName evidence="13">ADP ribosylation factor</fullName>
    </recommendedName>
</protein>
<evidence type="ECO:0000256" key="3">
    <source>
        <dbReference type="ARBA" id="ARBA00022723"/>
    </source>
</evidence>
<dbReference type="FunFam" id="3.40.50.300:FF:000692">
    <property type="entry name" value="Guanine nucleotide-binding protein subunit alpha"/>
    <property type="match status" value="1"/>
</dbReference>
<dbReference type="AlphaFoldDB" id="A0AAN5D5D6"/>
<keyword evidence="3 10" id="KW-0479">Metal-binding</keyword>
<keyword evidence="2" id="KW-0519">Myristate</keyword>
<evidence type="ECO:0000256" key="7">
    <source>
        <dbReference type="ARBA" id="ARBA00023224"/>
    </source>
</evidence>
<dbReference type="InterPro" id="IPR011025">
    <property type="entry name" value="GproteinA_insert"/>
</dbReference>
<evidence type="ECO:0000256" key="4">
    <source>
        <dbReference type="ARBA" id="ARBA00022741"/>
    </source>
</evidence>
<dbReference type="Proteomes" id="UP001328107">
    <property type="component" value="Unassembled WGS sequence"/>
</dbReference>
<dbReference type="GO" id="GO:0007188">
    <property type="term" value="P:adenylate cyclase-modulating G protein-coupled receptor signaling pathway"/>
    <property type="evidence" value="ECO:0007669"/>
    <property type="project" value="TreeGrafter"/>
</dbReference>
<evidence type="ECO:0000256" key="2">
    <source>
        <dbReference type="ARBA" id="ARBA00022707"/>
    </source>
</evidence>
<feature type="binding site" evidence="10">
    <location>
        <position position="85"/>
    </location>
    <ligand>
        <name>Mg(2+)</name>
        <dbReference type="ChEBI" id="CHEBI:18420"/>
    </ligand>
</feature>
<comment type="subunit">
    <text evidence="1">G proteins are composed of 3 units; alpha, beta and gamma. The alpha chain contains the guanine nucleotide binding site.</text>
</comment>
<keyword evidence="5 9" id="KW-0342">GTP-binding</keyword>
<dbReference type="PANTHER" id="PTHR10218:SF302">
    <property type="entry name" value="GUANINE NUCLEOTIDE-BINDING PROTEIN ALPHA-5 SUBUNIT"/>
    <property type="match status" value="1"/>
</dbReference>
<evidence type="ECO:0000256" key="9">
    <source>
        <dbReference type="PIRSR" id="PIRSR601019-1"/>
    </source>
</evidence>
<evidence type="ECO:0000313" key="11">
    <source>
        <dbReference type="EMBL" id="GMR55944.1"/>
    </source>
</evidence>
<keyword evidence="6" id="KW-0564">Palmitate</keyword>
<dbReference type="Pfam" id="PF00503">
    <property type="entry name" value="G-alpha"/>
    <property type="match status" value="1"/>
</dbReference>
<dbReference type="PROSITE" id="PS51882">
    <property type="entry name" value="G_ALPHA"/>
    <property type="match status" value="1"/>
</dbReference>
<dbReference type="GO" id="GO:0005525">
    <property type="term" value="F:GTP binding"/>
    <property type="evidence" value="ECO:0007669"/>
    <property type="project" value="UniProtKB-KW"/>
</dbReference>
<evidence type="ECO:0000256" key="1">
    <source>
        <dbReference type="ARBA" id="ARBA00011356"/>
    </source>
</evidence>
<keyword evidence="4 9" id="KW-0547">Nucleotide-binding</keyword>
<keyword evidence="7" id="KW-0807">Transducer</keyword>
<evidence type="ECO:0000256" key="6">
    <source>
        <dbReference type="ARBA" id="ARBA00023139"/>
    </source>
</evidence>
<evidence type="ECO:0000313" key="12">
    <source>
        <dbReference type="Proteomes" id="UP001328107"/>
    </source>
</evidence>
<dbReference type="GO" id="GO:0005834">
    <property type="term" value="C:heterotrimeric G-protein complex"/>
    <property type="evidence" value="ECO:0007669"/>
    <property type="project" value="TreeGrafter"/>
</dbReference>
<evidence type="ECO:0000256" key="5">
    <source>
        <dbReference type="ARBA" id="ARBA00023134"/>
    </source>
</evidence>
<keyword evidence="8" id="KW-0449">Lipoprotein</keyword>
<evidence type="ECO:0008006" key="13">
    <source>
        <dbReference type="Google" id="ProtNLM"/>
    </source>
</evidence>
<dbReference type="PANTHER" id="PTHR10218">
    <property type="entry name" value="GTP-BINDING PROTEIN ALPHA SUBUNIT"/>
    <property type="match status" value="1"/>
</dbReference>
<keyword evidence="10" id="KW-0460">Magnesium</keyword>
<dbReference type="GO" id="GO:0003924">
    <property type="term" value="F:GTPase activity"/>
    <property type="evidence" value="ECO:0007669"/>
    <property type="project" value="InterPro"/>
</dbReference>
<accession>A0AAN5D5D6</accession>
<organism evidence="11 12">
    <name type="scientific">Pristionchus mayeri</name>
    <dbReference type="NCBI Taxonomy" id="1317129"/>
    <lineage>
        <taxon>Eukaryota</taxon>
        <taxon>Metazoa</taxon>
        <taxon>Ecdysozoa</taxon>
        <taxon>Nematoda</taxon>
        <taxon>Chromadorea</taxon>
        <taxon>Rhabditida</taxon>
        <taxon>Rhabditina</taxon>
        <taxon>Diplogasteromorpha</taxon>
        <taxon>Diplogasteroidea</taxon>
        <taxon>Neodiplogasteridae</taxon>
        <taxon>Pristionchus</taxon>
    </lineage>
</organism>
<sequence>MRPSTAPSRLMHMYFQIFHEVALGVQECICGIREHEKCVQTFMKQQPNYPSFPDNAHYYLPKLPALLAPDYKPTPEDILHLRIPTTAVNEINFSFALTKIRLIDVGGQRTYRKKWIHCFDSVSAVLFVASMAAYNQSLEQVDAVVKPVYYNNLLDVVHAEKAQNRLRESAYLFGEMLRSKFLTSSAFILFLNKVIRILL</sequence>
<name>A0AAN5D5D6_9BILA</name>
<keyword evidence="12" id="KW-1185">Reference proteome</keyword>
<dbReference type="SMART" id="SM00275">
    <property type="entry name" value="G_alpha"/>
    <property type="match status" value="1"/>
</dbReference>
<proteinExistence type="predicted"/>
<dbReference type="Gene3D" id="1.10.400.10">
    <property type="entry name" value="GI Alpha 1, domain 2-like"/>
    <property type="match status" value="1"/>
</dbReference>
<evidence type="ECO:0000256" key="8">
    <source>
        <dbReference type="ARBA" id="ARBA00023288"/>
    </source>
</evidence>
<feature type="binding site" evidence="9">
    <location>
        <begin position="104"/>
        <end position="108"/>
    </location>
    <ligand>
        <name>GTP</name>
        <dbReference type="ChEBI" id="CHEBI:37565"/>
    </ligand>
</feature>
<reference evidence="12" key="1">
    <citation type="submission" date="2022-10" db="EMBL/GenBank/DDBJ databases">
        <title>Genome assembly of Pristionchus species.</title>
        <authorList>
            <person name="Yoshida K."/>
            <person name="Sommer R.J."/>
        </authorList>
    </citation>
    <scope>NUCLEOTIDE SEQUENCE [LARGE SCALE GENOMIC DNA]</scope>
    <source>
        <strain evidence="12">RS5460</strain>
    </source>
</reference>
<dbReference type="InterPro" id="IPR027417">
    <property type="entry name" value="P-loop_NTPase"/>
</dbReference>
<comment type="caution">
    <text evidence="11">The sequence shown here is derived from an EMBL/GenBank/DDBJ whole genome shotgun (WGS) entry which is preliminary data.</text>
</comment>
<dbReference type="GO" id="GO:0046872">
    <property type="term" value="F:metal ion binding"/>
    <property type="evidence" value="ECO:0007669"/>
    <property type="project" value="UniProtKB-KW"/>
</dbReference>
<dbReference type="Gene3D" id="3.40.50.300">
    <property type="entry name" value="P-loop containing nucleotide triphosphate hydrolases"/>
    <property type="match status" value="1"/>
</dbReference>
<evidence type="ECO:0000256" key="10">
    <source>
        <dbReference type="PIRSR" id="PIRSR601019-2"/>
    </source>
</evidence>
<gene>
    <name evidence="11" type="ORF">PMAYCL1PPCAC_26139</name>
</gene>
<dbReference type="FunFam" id="1.10.400.10:FF:000064">
    <property type="entry name" value="Uncharacterized protein"/>
    <property type="match status" value="1"/>
</dbReference>
<feature type="binding site" evidence="9">
    <location>
        <begin position="79"/>
        <end position="85"/>
    </location>
    <ligand>
        <name>GTP</name>
        <dbReference type="ChEBI" id="CHEBI:37565"/>
    </ligand>
</feature>
<dbReference type="SUPFAM" id="SSF47895">
    <property type="entry name" value="Transducin (alpha subunit), insertion domain"/>
    <property type="match status" value="1"/>
</dbReference>
<dbReference type="GO" id="GO:0005737">
    <property type="term" value="C:cytoplasm"/>
    <property type="evidence" value="ECO:0007669"/>
    <property type="project" value="TreeGrafter"/>
</dbReference>
<dbReference type="SUPFAM" id="SSF52540">
    <property type="entry name" value="P-loop containing nucleoside triphosphate hydrolases"/>
    <property type="match status" value="1"/>
</dbReference>
<dbReference type="EMBL" id="BTRK01000005">
    <property type="protein sequence ID" value="GMR55944.1"/>
    <property type="molecule type" value="Genomic_DNA"/>
</dbReference>
<dbReference type="GO" id="GO:0001664">
    <property type="term" value="F:G protein-coupled receptor binding"/>
    <property type="evidence" value="ECO:0007669"/>
    <property type="project" value="TreeGrafter"/>
</dbReference>
<dbReference type="PRINTS" id="PR00318">
    <property type="entry name" value="GPROTEINA"/>
</dbReference>
<dbReference type="InterPro" id="IPR001019">
    <property type="entry name" value="Gprotein_alpha_su"/>
</dbReference>
<dbReference type="GO" id="GO:0031683">
    <property type="term" value="F:G-protein beta/gamma-subunit complex binding"/>
    <property type="evidence" value="ECO:0007669"/>
    <property type="project" value="InterPro"/>
</dbReference>